<gene>
    <name evidence="1" type="ORF">BN85403410</name>
</gene>
<dbReference type="InterPro" id="IPR046117">
    <property type="entry name" value="DUF6054"/>
</dbReference>
<dbReference type="HOGENOM" id="CLU_162600_0_0_14"/>
<evidence type="ECO:0000313" key="2">
    <source>
        <dbReference type="Proteomes" id="UP000032740"/>
    </source>
</evidence>
<keyword evidence="2" id="KW-1185">Reference proteome</keyword>
<name>U4KK85_ALTPJ</name>
<dbReference type="STRING" id="1318466.BN85403410"/>
<dbReference type="KEGG" id="apal:BN85403410"/>
<dbReference type="Pfam" id="PF19524">
    <property type="entry name" value="DUF6054"/>
    <property type="match status" value="1"/>
</dbReference>
<protein>
    <submittedName>
        <fullName evidence="1">Uncharacterized protein</fullName>
    </submittedName>
</protein>
<dbReference type="EMBL" id="FO681347">
    <property type="protein sequence ID" value="CCV63918.1"/>
    <property type="molecule type" value="Genomic_DNA"/>
</dbReference>
<accession>U4KK85</accession>
<sequence length="113" mass="12321">MAKYEKYGKGNFDAVVSAIHQAAVNGSATSSLEESTNRVMGDTKIAIRAYERYAYFGKNRSSLCITVYGNNDGDIFVSAIATGGSQAVFFKVNTWSDESFLKTVIPTINNMVK</sequence>
<dbReference type="AlphaFoldDB" id="U4KK85"/>
<evidence type="ECO:0000313" key="1">
    <source>
        <dbReference type="EMBL" id="CCV63918.1"/>
    </source>
</evidence>
<proteinExistence type="predicted"/>
<dbReference type="RefSeq" id="WP_026656297.1">
    <property type="nucleotide sequence ID" value="NC_022538.1"/>
</dbReference>
<organism evidence="1 2">
    <name type="scientific">Alteracholeplasma palmae (strain ATCC 49389 / J233)</name>
    <name type="common">Acholeplasma palmae</name>
    <dbReference type="NCBI Taxonomy" id="1318466"/>
    <lineage>
        <taxon>Bacteria</taxon>
        <taxon>Bacillati</taxon>
        <taxon>Mycoplasmatota</taxon>
        <taxon>Mollicutes</taxon>
        <taxon>Acholeplasmatales</taxon>
        <taxon>Acholeplasmataceae</taxon>
        <taxon>Acholeplasma</taxon>
    </lineage>
</organism>
<dbReference type="OrthoDB" id="4774735at2"/>
<dbReference type="Proteomes" id="UP000032740">
    <property type="component" value="Chromosome"/>
</dbReference>
<reference evidence="1 2" key="1">
    <citation type="journal article" date="2013" name="J. Mol. Microbiol. Biotechnol.">
        <title>Analysis of the Complete Genomes of Acholeplasma brassicae , A. palmae and A. laidlawii and Their Comparison to the Obligate Parasites from ' Candidatus Phytoplasma'.</title>
        <authorList>
            <person name="Kube M."/>
            <person name="Siewert C."/>
            <person name="Migdoll A.M."/>
            <person name="Duduk B."/>
            <person name="Holz S."/>
            <person name="Rabus R."/>
            <person name="Seemuller E."/>
            <person name="Mitrovic J."/>
            <person name="Muller I."/>
            <person name="Buttner C."/>
            <person name="Reinhardt R."/>
        </authorList>
    </citation>
    <scope>NUCLEOTIDE SEQUENCE [LARGE SCALE GENOMIC DNA]</scope>
    <source>
        <strain evidence="1 2">J233</strain>
    </source>
</reference>